<keyword evidence="7" id="KW-0675">Receptor</keyword>
<keyword evidence="2" id="KW-0716">Sensory transduction</keyword>
<dbReference type="GO" id="GO:0005549">
    <property type="term" value="F:odorant binding"/>
    <property type="evidence" value="ECO:0007669"/>
    <property type="project" value="InterPro"/>
</dbReference>
<evidence type="ECO:0000256" key="7">
    <source>
        <dbReference type="ARBA" id="ARBA00023170"/>
    </source>
</evidence>
<dbReference type="VEuPathDB" id="VectorBase:PPAI013128"/>
<reference evidence="9" key="1">
    <citation type="submission" date="2022-08" db="UniProtKB">
        <authorList>
            <consortium name="EnsemblMetazoa"/>
        </authorList>
    </citation>
    <scope>IDENTIFICATION</scope>
    <source>
        <strain evidence="9">Israel</strain>
    </source>
</reference>
<evidence type="ECO:0000256" key="4">
    <source>
        <dbReference type="ARBA" id="ARBA00022725"/>
    </source>
</evidence>
<dbReference type="AlphaFoldDB" id="A0A240SZ10"/>
<dbReference type="PANTHER" id="PTHR21137">
    <property type="entry name" value="ODORANT RECEPTOR"/>
    <property type="match status" value="1"/>
</dbReference>
<protein>
    <submittedName>
        <fullName evidence="9">Uncharacterized protein</fullName>
    </submittedName>
</protein>
<keyword evidence="4" id="KW-0552">Olfaction</keyword>
<sequence>MIVILWMYYWHANEISLHSEKLAISLYKSNWYEHDVIYQKAVLQCMVGSNRLMKMQAGFVVMTLHSFLKILQASYSYFTLLTQVAN</sequence>
<organism evidence="9 10">
    <name type="scientific">Phlebotomus papatasi</name>
    <name type="common">Sandfly</name>
    <dbReference type="NCBI Taxonomy" id="29031"/>
    <lineage>
        <taxon>Eukaryota</taxon>
        <taxon>Metazoa</taxon>
        <taxon>Ecdysozoa</taxon>
        <taxon>Arthropoda</taxon>
        <taxon>Hexapoda</taxon>
        <taxon>Insecta</taxon>
        <taxon>Pterygota</taxon>
        <taxon>Neoptera</taxon>
        <taxon>Endopterygota</taxon>
        <taxon>Diptera</taxon>
        <taxon>Nematocera</taxon>
        <taxon>Psychodoidea</taxon>
        <taxon>Psychodidae</taxon>
        <taxon>Phlebotomus</taxon>
        <taxon>Phlebotomus</taxon>
    </lineage>
</organism>
<evidence type="ECO:0000256" key="6">
    <source>
        <dbReference type="ARBA" id="ARBA00023136"/>
    </source>
</evidence>
<evidence type="ECO:0000256" key="8">
    <source>
        <dbReference type="ARBA" id="ARBA00023224"/>
    </source>
</evidence>
<proteinExistence type="predicted"/>
<keyword evidence="8" id="KW-0807">Transducer</keyword>
<evidence type="ECO:0000256" key="3">
    <source>
        <dbReference type="ARBA" id="ARBA00022692"/>
    </source>
</evidence>
<keyword evidence="10" id="KW-1185">Reference proteome</keyword>
<dbReference type="VEuPathDB" id="VectorBase:PPAPM1_004915"/>
<dbReference type="Proteomes" id="UP000092462">
    <property type="component" value="Unassembled WGS sequence"/>
</dbReference>
<name>A0A240SZ10_PHLPP</name>
<dbReference type="PANTHER" id="PTHR21137:SF40">
    <property type="entry name" value="ODORANT RECEPTOR 56A"/>
    <property type="match status" value="1"/>
</dbReference>
<keyword evidence="5" id="KW-1133">Transmembrane helix</keyword>
<dbReference type="Pfam" id="PF02949">
    <property type="entry name" value="7tm_6"/>
    <property type="match status" value="1"/>
</dbReference>
<accession>A0A240SZ10</accession>
<dbReference type="GO" id="GO:0007165">
    <property type="term" value="P:signal transduction"/>
    <property type="evidence" value="ECO:0007669"/>
    <property type="project" value="UniProtKB-KW"/>
</dbReference>
<dbReference type="EnsemblMetazoa" id="PPAI013128-RA">
    <property type="protein sequence ID" value="PPAI013128-PA"/>
    <property type="gene ID" value="PPAI013128"/>
</dbReference>
<evidence type="ECO:0000313" key="9">
    <source>
        <dbReference type="EnsemblMetazoa" id="PPAI013128-PA"/>
    </source>
</evidence>
<comment type="subcellular location">
    <subcellularLocation>
        <location evidence="1">Membrane</location>
        <topology evidence="1">Multi-pass membrane protein</topology>
    </subcellularLocation>
</comment>
<keyword evidence="6" id="KW-0472">Membrane</keyword>
<evidence type="ECO:0000256" key="2">
    <source>
        <dbReference type="ARBA" id="ARBA00022606"/>
    </source>
</evidence>
<dbReference type="GO" id="GO:0004984">
    <property type="term" value="F:olfactory receptor activity"/>
    <property type="evidence" value="ECO:0007669"/>
    <property type="project" value="InterPro"/>
</dbReference>
<dbReference type="EMBL" id="AJVK01062382">
    <property type="status" value="NOT_ANNOTATED_CDS"/>
    <property type="molecule type" value="Genomic_DNA"/>
</dbReference>
<evidence type="ECO:0000256" key="5">
    <source>
        <dbReference type="ARBA" id="ARBA00022989"/>
    </source>
</evidence>
<dbReference type="InterPro" id="IPR004117">
    <property type="entry name" value="7tm6_olfct_rcpt"/>
</dbReference>
<dbReference type="GO" id="GO:0005886">
    <property type="term" value="C:plasma membrane"/>
    <property type="evidence" value="ECO:0007669"/>
    <property type="project" value="TreeGrafter"/>
</dbReference>
<evidence type="ECO:0000256" key="1">
    <source>
        <dbReference type="ARBA" id="ARBA00004141"/>
    </source>
</evidence>
<evidence type="ECO:0000313" key="10">
    <source>
        <dbReference type="Proteomes" id="UP000092462"/>
    </source>
</evidence>
<keyword evidence="3" id="KW-0812">Transmembrane</keyword>